<keyword evidence="3" id="KW-0413">Isomerase</keyword>
<evidence type="ECO:0000259" key="1">
    <source>
        <dbReference type="Pfam" id="PF07398"/>
    </source>
</evidence>
<sequence>MTHEDHCSALEAEVALFAEVVTDVDPATAVPTCPGWTVAKLLKHVGITQRWAEHIVRHRVDRPMTTREVPVTLPEDDKGYPAWLAAGGRSLVATLRQEGGDVPMWSWGAEQRSGFWSRRMFHECVIHRADAELALGRVPDIDVRSASDGVDELLSNLAAASWVSGGLKELKGDGESLHFHATDVEAGGGGEWMVTLDPDGFSWGHGHGKGDVAVRGVTSDLLLLLYGRYKPLGDRYELFGDRDLLTRWLSRTSF</sequence>
<dbReference type="Pfam" id="PF07398">
    <property type="entry name" value="MDMPI_C"/>
    <property type="match status" value="1"/>
</dbReference>
<dbReference type="Pfam" id="PF11716">
    <property type="entry name" value="MDMPI_N"/>
    <property type="match status" value="1"/>
</dbReference>
<dbReference type="InterPro" id="IPR017517">
    <property type="entry name" value="Maleyloyr_isom"/>
</dbReference>
<evidence type="ECO:0000313" key="3">
    <source>
        <dbReference type="EMBL" id="MFC4586104.1"/>
    </source>
</evidence>
<dbReference type="InterPro" id="IPR010872">
    <property type="entry name" value="MDMPI_C-term_domain"/>
</dbReference>
<proteinExistence type="predicted"/>
<dbReference type="PANTHER" id="PTHR40758">
    <property type="entry name" value="CONSERVED PROTEIN"/>
    <property type="match status" value="1"/>
</dbReference>
<dbReference type="SUPFAM" id="SSF109854">
    <property type="entry name" value="DinB/YfiT-like putative metalloenzymes"/>
    <property type="match status" value="1"/>
</dbReference>
<dbReference type="EMBL" id="JBHSFN010000004">
    <property type="protein sequence ID" value="MFC4586104.1"/>
    <property type="molecule type" value="Genomic_DNA"/>
</dbReference>
<dbReference type="InterPro" id="IPR024344">
    <property type="entry name" value="MDMPI_metal-binding"/>
</dbReference>
<reference evidence="4" key="1">
    <citation type="journal article" date="2019" name="Int. J. Syst. Evol. Microbiol.">
        <title>The Global Catalogue of Microorganisms (GCM) 10K type strain sequencing project: providing services to taxonomists for standard genome sequencing and annotation.</title>
        <authorList>
            <consortium name="The Broad Institute Genomics Platform"/>
            <consortium name="The Broad Institute Genome Sequencing Center for Infectious Disease"/>
            <person name="Wu L."/>
            <person name="Ma J."/>
        </authorList>
    </citation>
    <scope>NUCLEOTIDE SEQUENCE [LARGE SCALE GENOMIC DNA]</scope>
    <source>
        <strain evidence="4">CCUG 49560</strain>
    </source>
</reference>
<feature type="domain" description="Mycothiol-dependent maleylpyruvate isomerase metal-binding" evidence="2">
    <location>
        <begin position="9"/>
        <end position="131"/>
    </location>
</feature>
<feature type="domain" description="MDMPI C-terminal" evidence="1">
    <location>
        <begin position="146"/>
        <end position="246"/>
    </location>
</feature>
<dbReference type="NCBIfam" id="TIGR03083">
    <property type="entry name" value="maleylpyruvate isomerase family mycothiol-dependent enzyme"/>
    <property type="match status" value="1"/>
</dbReference>
<organism evidence="3 4">
    <name type="scientific">Sphaerisporangium corydalis</name>
    <dbReference type="NCBI Taxonomy" id="1441875"/>
    <lineage>
        <taxon>Bacteria</taxon>
        <taxon>Bacillati</taxon>
        <taxon>Actinomycetota</taxon>
        <taxon>Actinomycetes</taxon>
        <taxon>Streptosporangiales</taxon>
        <taxon>Streptosporangiaceae</taxon>
        <taxon>Sphaerisporangium</taxon>
    </lineage>
</organism>
<dbReference type="RefSeq" id="WP_262841648.1">
    <property type="nucleotide sequence ID" value="NZ_JANZYP010000006.1"/>
</dbReference>
<evidence type="ECO:0000313" key="4">
    <source>
        <dbReference type="Proteomes" id="UP001595891"/>
    </source>
</evidence>
<dbReference type="PANTHER" id="PTHR40758:SF1">
    <property type="entry name" value="CONSERVED PROTEIN"/>
    <property type="match status" value="1"/>
</dbReference>
<evidence type="ECO:0000259" key="2">
    <source>
        <dbReference type="Pfam" id="PF11716"/>
    </source>
</evidence>
<comment type="caution">
    <text evidence="3">The sequence shown here is derived from an EMBL/GenBank/DDBJ whole genome shotgun (WGS) entry which is preliminary data.</text>
</comment>
<dbReference type="GO" id="GO:0016853">
    <property type="term" value="F:isomerase activity"/>
    <property type="evidence" value="ECO:0007669"/>
    <property type="project" value="UniProtKB-KW"/>
</dbReference>
<protein>
    <submittedName>
        <fullName evidence="3">Maleylpyruvate isomerase family mycothiol-dependent enzyme</fullName>
    </submittedName>
</protein>
<dbReference type="InterPro" id="IPR034660">
    <property type="entry name" value="DinB/YfiT-like"/>
</dbReference>
<keyword evidence="4" id="KW-1185">Reference proteome</keyword>
<name>A0ABV9ECW3_9ACTN</name>
<gene>
    <name evidence="3" type="ORF">ACFO8L_08470</name>
</gene>
<accession>A0ABV9ECW3</accession>
<dbReference type="Proteomes" id="UP001595891">
    <property type="component" value="Unassembled WGS sequence"/>
</dbReference>